<dbReference type="Proteomes" id="UP000018534">
    <property type="component" value="Unassembled WGS sequence"/>
</dbReference>
<reference evidence="1 2" key="1">
    <citation type="journal article" date="2014" name="Genome Announc.">
        <title>Whole-Genome Sequencing of Salmonella enterica subsp. enterica Serovar Cubana Strains Isolated from Agricultural Sources.</title>
        <authorList>
            <person name="Benahmed F.H."/>
            <person name="Gopinath G.R."/>
            <person name="Wang H."/>
            <person name="Jean-Gilles Beaubrun J."/>
            <person name="Grim C."/>
            <person name="Cheng C.M."/>
            <person name="McClelland M."/>
            <person name="Ayers S."/>
            <person name="Abbott J."/>
            <person name="Desai P."/>
            <person name="Frye J.G."/>
            <person name="Weinstock G."/>
            <person name="Hammack T.S."/>
            <person name="Hanes D.E."/>
            <person name="Rasmussen M.A."/>
            <person name="Davidson M.K."/>
        </authorList>
    </citation>
    <scope>NUCLEOTIDE SEQUENCE [LARGE SCALE GENOMIC DNA]</scope>
    <source>
        <strain evidence="1">76814</strain>
    </source>
</reference>
<protein>
    <submittedName>
        <fullName evidence="1">Uncharacterized protein</fullName>
    </submittedName>
</protein>
<accession>V7ITP4</accession>
<dbReference type="EMBL" id="AZGR01000027">
    <property type="protein sequence ID" value="ETA88651.1"/>
    <property type="molecule type" value="Genomic_DNA"/>
</dbReference>
<evidence type="ECO:0000313" key="2">
    <source>
        <dbReference type="Proteomes" id="UP000018534"/>
    </source>
</evidence>
<proteinExistence type="predicted"/>
<sequence>MDAVSADNSIIIFYVSTGCYGRSKATMKTPFRIIILNREFNHDNITF</sequence>
<gene>
    <name evidence="1" type="ORF">A628_01310</name>
</gene>
<comment type="caution">
    <text evidence="1">The sequence shown here is derived from an EMBL/GenBank/DDBJ whole genome shotgun (WGS) entry which is preliminary data.</text>
</comment>
<organism evidence="1 2">
    <name type="scientific">Salmonella enterica subsp. enterica serovar Cubana str. 76814</name>
    <dbReference type="NCBI Taxonomy" id="1192560"/>
    <lineage>
        <taxon>Bacteria</taxon>
        <taxon>Pseudomonadati</taxon>
        <taxon>Pseudomonadota</taxon>
        <taxon>Gammaproteobacteria</taxon>
        <taxon>Enterobacterales</taxon>
        <taxon>Enterobacteriaceae</taxon>
        <taxon>Salmonella</taxon>
    </lineage>
</organism>
<dbReference type="HOGENOM" id="CLU_3172960_0_0_6"/>
<evidence type="ECO:0000313" key="1">
    <source>
        <dbReference type="EMBL" id="ETA88651.1"/>
    </source>
</evidence>
<name>V7ITP4_SALET</name>
<dbReference type="AlphaFoldDB" id="V7ITP4"/>